<dbReference type="CDD" id="cd14014">
    <property type="entry name" value="STKc_PknB_like"/>
    <property type="match status" value="1"/>
</dbReference>
<dbReference type="GO" id="GO:0005829">
    <property type="term" value="C:cytosol"/>
    <property type="evidence" value="ECO:0007669"/>
    <property type="project" value="TreeGrafter"/>
</dbReference>
<dbReference type="SUPFAM" id="SSF49879">
    <property type="entry name" value="SMAD/FHA domain"/>
    <property type="match status" value="1"/>
</dbReference>
<dbReference type="PANTHER" id="PTHR24348:SF22">
    <property type="entry name" value="NON-SPECIFIC SERINE_THREONINE PROTEIN KINASE"/>
    <property type="match status" value="1"/>
</dbReference>
<evidence type="ECO:0000259" key="6">
    <source>
        <dbReference type="PROSITE" id="PS50011"/>
    </source>
</evidence>
<evidence type="ECO:0000256" key="4">
    <source>
        <dbReference type="ARBA" id="ARBA00022840"/>
    </source>
</evidence>
<keyword evidence="2" id="KW-0547">Nucleotide-binding</keyword>
<dbReference type="EMBL" id="QMWP01000129">
    <property type="protein sequence ID" value="RLG69555.1"/>
    <property type="molecule type" value="Genomic_DNA"/>
</dbReference>
<dbReference type="InterPro" id="IPR008271">
    <property type="entry name" value="Ser/Thr_kinase_AS"/>
</dbReference>
<proteinExistence type="predicted"/>
<dbReference type="GO" id="GO:0000407">
    <property type="term" value="C:phagophore assembly site"/>
    <property type="evidence" value="ECO:0007669"/>
    <property type="project" value="TreeGrafter"/>
</dbReference>
<dbReference type="Pfam" id="PF00069">
    <property type="entry name" value="Pkinase"/>
    <property type="match status" value="1"/>
</dbReference>
<dbReference type="PROSITE" id="PS50011">
    <property type="entry name" value="PROTEIN_KINASE_DOM"/>
    <property type="match status" value="1"/>
</dbReference>
<dbReference type="SMART" id="SM00220">
    <property type="entry name" value="S_TKc"/>
    <property type="match status" value="1"/>
</dbReference>
<protein>
    <recommendedName>
        <fullName evidence="9">Non-specific serine/threonine protein kinase</fullName>
    </recommendedName>
</protein>
<dbReference type="SUPFAM" id="SSF56112">
    <property type="entry name" value="Protein kinase-like (PK-like)"/>
    <property type="match status" value="1"/>
</dbReference>
<feature type="domain" description="Protein kinase" evidence="6">
    <location>
        <begin position="24"/>
        <end position="279"/>
    </location>
</feature>
<dbReference type="SMART" id="SM00240">
    <property type="entry name" value="FHA"/>
    <property type="match status" value="1"/>
</dbReference>
<gene>
    <name evidence="7" type="ORF">DRO04_03225</name>
</gene>
<keyword evidence="4" id="KW-0067">ATP-binding</keyword>
<evidence type="ECO:0000313" key="8">
    <source>
        <dbReference type="Proteomes" id="UP000278031"/>
    </source>
</evidence>
<dbReference type="Gene3D" id="1.10.510.10">
    <property type="entry name" value="Transferase(Phosphotransferase) domain 1"/>
    <property type="match status" value="1"/>
</dbReference>
<dbReference type="InterPro" id="IPR011009">
    <property type="entry name" value="Kinase-like_dom_sf"/>
</dbReference>
<dbReference type="Proteomes" id="UP000278031">
    <property type="component" value="Unassembled WGS sequence"/>
</dbReference>
<dbReference type="InterPro" id="IPR000719">
    <property type="entry name" value="Prot_kinase_dom"/>
</dbReference>
<keyword evidence="3" id="KW-0418">Kinase</keyword>
<evidence type="ECO:0000259" key="5">
    <source>
        <dbReference type="PROSITE" id="PS50006"/>
    </source>
</evidence>
<dbReference type="GO" id="GO:0005776">
    <property type="term" value="C:autophagosome"/>
    <property type="evidence" value="ECO:0007669"/>
    <property type="project" value="TreeGrafter"/>
</dbReference>
<name>A0A497JGY8_9ARCH</name>
<dbReference type="InterPro" id="IPR008984">
    <property type="entry name" value="SMAD_FHA_dom_sf"/>
</dbReference>
<dbReference type="GO" id="GO:0005524">
    <property type="term" value="F:ATP binding"/>
    <property type="evidence" value="ECO:0007669"/>
    <property type="project" value="UniProtKB-KW"/>
</dbReference>
<dbReference type="CDD" id="cd00060">
    <property type="entry name" value="FHA"/>
    <property type="match status" value="1"/>
</dbReference>
<reference evidence="7 8" key="1">
    <citation type="submission" date="2018-06" db="EMBL/GenBank/DDBJ databases">
        <title>Extensive metabolic versatility and redundancy in microbially diverse, dynamic hydrothermal sediments.</title>
        <authorList>
            <person name="Dombrowski N."/>
            <person name="Teske A."/>
            <person name="Baker B.J."/>
        </authorList>
    </citation>
    <scope>NUCLEOTIDE SEQUENCE [LARGE SCALE GENOMIC DNA]</scope>
    <source>
        <strain evidence="7">B51_G17</strain>
    </source>
</reference>
<evidence type="ECO:0000256" key="2">
    <source>
        <dbReference type="ARBA" id="ARBA00022741"/>
    </source>
</evidence>
<evidence type="ECO:0000256" key="3">
    <source>
        <dbReference type="ARBA" id="ARBA00022777"/>
    </source>
</evidence>
<dbReference type="InterPro" id="IPR000253">
    <property type="entry name" value="FHA_dom"/>
</dbReference>
<accession>A0A497JGY8</accession>
<dbReference type="Gene3D" id="2.60.200.20">
    <property type="match status" value="1"/>
</dbReference>
<organism evidence="7 8">
    <name type="scientific">Candidatus Iainarchaeum sp</name>
    <dbReference type="NCBI Taxonomy" id="3101447"/>
    <lineage>
        <taxon>Archaea</taxon>
        <taxon>Candidatus Iainarchaeota</taxon>
        <taxon>Candidatus Iainarchaeia</taxon>
        <taxon>Candidatus Iainarchaeales</taxon>
        <taxon>Candidatus Iainarchaeaceae</taxon>
        <taxon>Candidatus Iainarchaeum</taxon>
    </lineage>
</organism>
<comment type="caution">
    <text evidence="7">The sequence shown here is derived from an EMBL/GenBank/DDBJ whole genome shotgun (WGS) entry which is preliminary data.</text>
</comment>
<dbReference type="InterPro" id="IPR045269">
    <property type="entry name" value="Atg1-like"/>
</dbReference>
<evidence type="ECO:0000313" key="7">
    <source>
        <dbReference type="EMBL" id="RLG69555.1"/>
    </source>
</evidence>
<feature type="domain" description="FHA" evidence="5">
    <location>
        <begin position="303"/>
        <end position="353"/>
    </location>
</feature>
<dbReference type="GO" id="GO:0004674">
    <property type="term" value="F:protein serine/threonine kinase activity"/>
    <property type="evidence" value="ECO:0007669"/>
    <property type="project" value="InterPro"/>
</dbReference>
<evidence type="ECO:0008006" key="9">
    <source>
        <dbReference type="Google" id="ProtNLM"/>
    </source>
</evidence>
<dbReference type="PROSITE" id="PS00108">
    <property type="entry name" value="PROTEIN_KINASE_ST"/>
    <property type="match status" value="1"/>
</dbReference>
<dbReference type="PROSITE" id="PS50006">
    <property type="entry name" value="FHA_DOMAIN"/>
    <property type="match status" value="1"/>
</dbReference>
<dbReference type="Pfam" id="PF00498">
    <property type="entry name" value="FHA"/>
    <property type="match status" value="1"/>
</dbReference>
<dbReference type="AlphaFoldDB" id="A0A497JGY8"/>
<dbReference type="GO" id="GO:0016020">
    <property type="term" value="C:membrane"/>
    <property type="evidence" value="ECO:0007669"/>
    <property type="project" value="TreeGrafter"/>
</dbReference>
<keyword evidence="1" id="KW-0808">Transferase</keyword>
<evidence type="ECO:0000256" key="1">
    <source>
        <dbReference type="ARBA" id="ARBA00022679"/>
    </source>
</evidence>
<sequence length="401" mass="46221">MPETTEFDYMLKPGIVVIGQRGRYRIIRRLKIGGQVVIWHGKKIGDEFDVIIKEPKRFYNTQLLQLNLEMFKTGKNILKQITCCPGVEKYIDECSGFTEFLVTYYHRGIPLKPMLNKKPLDWRIAMDIAIKLLRSISCIHKENIVHRDIKPKNILYDGENTVLIDFNTAKRFYQGMTLDSAAIYSRGGYTAPEQATRTISLPQSDLWSFGATMYYILTGVDPVPKYIKNYPEHPLVVNISNVVKGIDEYFAEAIMACLKADYRARPSTADEVLLIMKYGKRGYSRGTRIVIKGIEIPIMSKEIIIGRSKNVDVVLDDRYDPLHYISRRHARIFLGSDGNWYIQDLGSLNKTAVYRAGFGWRIVWRGYKVPSEPFRLRNGDIIAIVFKEGKGPYLTLTFYER</sequence>
<dbReference type="PANTHER" id="PTHR24348">
    <property type="entry name" value="SERINE/THREONINE-PROTEIN KINASE UNC-51-RELATED"/>
    <property type="match status" value="1"/>
</dbReference>